<reference evidence="12" key="1">
    <citation type="submission" date="2015-02" db="EMBL/GenBank/DDBJ databases">
        <authorList>
            <person name="Gon?alves P."/>
        </authorList>
    </citation>
    <scope>NUCLEOTIDE SEQUENCE [LARGE SCALE GENOMIC DNA]</scope>
</reference>
<dbReference type="GO" id="GO:0034599">
    <property type="term" value="P:cellular response to oxidative stress"/>
    <property type="evidence" value="ECO:0007669"/>
    <property type="project" value="InterPro"/>
</dbReference>
<dbReference type="GO" id="GO:0000139">
    <property type="term" value="C:Golgi membrane"/>
    <property type="evidence" value="ECO:0007669"/>
    <property type="project" value="UniProtKB-SubCell"/>
</dbReference>
<organism evidence="11 12">
    <name type="scientific">Sporidiobolus salmonicolor</name>
    <name type="common">Yeast-like fungus</name>
    <name type="synonym">Sporobolomyces salmonicolor</name>
    <dbReference type="NCBI Taxonomy" id="5005"/>
    <lineage>
        <taxon>Eukaryota</taxon>
        <taxon>Fungi</taxon>
        <taxon>Dikarya</taxon>
        <taxon>Basidiomycota</taxon>
        <taxon>Pucciniomycotina</taxon>
        <taxon>Microbotryomycetes</taxon>
        <taxon>Sporidiobolales</taxon>
        <taxon>Sporidiobolaceae</taxon>
        <taxon>Sporobolomyces</taxon>
    </lineage>
</organism>
<dbReference type="InterPro" id="IPR021100">
    <property type="entry name" value="N-glycosylation_EOS1"/>
</dbReference>
<dbReference type="GO" id="GO:0005789">
    <property type="term" value="C:endoplasmic reticulum membrane"/>
    <property type="evidence" value="ECO:0007669"/>
    <property type="project" value="InterPro"/>
</dbReference>
<comment type="subcellular location">
    <subcellularLocation>
        <location evidence="1">Golgi apparatus membrane</location>
        <topology evidence="1">Single-pass type II membrane protein</topology>
    </subcellularLocation>
</comment>
<dbReference type="EMBL" id="CENE01000001">
    <property type="protein sequence ID" value="CEQ38624.1"/>
    <property type="molecule type" value="Genomic_DNA"/>
</dbReference>
<evidence type="ECO:0000256" key="10">
    <source>
        <dbReference type="SAM" id="Phobius"/>
    </source>
</evidence>
<feature type="transmembrane region" description="Helical" evidence="10">
    <location>
        <begin position="143"/>
        <end position="168"/>
    </location>
</feature>
<dbReference type="GO" id="GO:0016758">
    <property type="term" value="F:hexosyltransferase activity"/>
    <property type="evidence" value="ECO:0007669"/>
    <property type="project" value="InterPro"/>
</dbReference>
<name>A0A0D6EF69_SPOSA</name>
<dbReference type="Pfam" id="PF12326">
    <property type="entry name" value="EOS1"/>
    <property type="match status" value="1"/>
</dbReference>
<feature type="non-terminal residue" evidence="11">
    <location>
        <position position="1"/>
    </location>
</feature>
<dbReference type="Gene3D" id="3.90.550.50">
    <property type="match status" value="1"/>
</dbReference>
<evidence type="ECO:0000256" key="5">
    <source>
        <dbReference type="ARBA" id="ARBA00022692"/>
    </source>
</evidence>
<evidence type="ECO:0000256" key="2">
    <source>
        <dbReference type="ARBA" id="ARBA00008661"/>
    </source>
</evidence>
<evidence type="ECO:0000313" key="12">
    <source>
        <dbReference type="Proteomes" id="UP000243876"/>
    </source>
</evidence>
<feature type="transmembrane region" description="Helical" evidence="10">
    <location>
        <begin position="106"/>
        <end position="131"/>
    </location>
</feature>
<dbReference type="PANTHER" id="PTHR28147:SF1">
    <property type="entry name" value="N-GLYCOSYLATION PROTEIN EOS1"/>
    <property type="match status" value="1"/>
</dbReference>
<dbReference type="PANTHER" id="PTHR28147">
    <property type="entry name" value="N-GLYCOSYLATION PROTEIN EOS1"/>
    <property type="match status" value="1"/>
</dbReference>
<dbReference type="Pfam" id="PF01762">
    <property type="entry name" value="Galactosyl_T"/>
    <property type="match status" value="1"/>
</dbReference>
<keyword evidence="7 10" id="KW-1133">Transmembrane helix</keyword>
<evidence type="ECO:0000256" key="8">
    <source>
        <dbReference type="ARBA" id="ARBA00023034"/>
    </source>
</evidence>
<gene>
    <name evidence="11" type="primary">SPOSA6832_00099</name>
</gene>
<keyword evidence="4" id="KW-0808">Transferase</keyword>
<dbReference type="InterPro" id="IPR002659">
    <property type="entry name" value="Glyco_trans_31"/>
</dbReference>
<evidence type="ECO:0000256" key="3">
    <source>
        <dbReference type="ARBA" id="ARBA00022676"/>
    </source>
</evidence>
<protein>
    <submittedName>
        <fullName evidence="11">SPOSA6832_00099-mRNA-1:cds</fullName>
    </submittedName>
</protein>
<keyword evidence="6" id="KW-0735">Signal-anchor</keyword>
<keyword evidence="3" id="KW-0328">Glycosyltransferase</keyword>
<proteinExistence type="inferred from homology"/>
<evidence type="ECO:0000256" key="1">
    <source>
        <dbReference type="ARBA" id="ARBA00004323"/>
    </source>
</evidence>
<feature type="transmembrane region" description="Helical" evidence="10">
    <location>
        <begin position="26"/>
        <end position="46"/>
    </location>
</feature>
<evidence type="ECO:0000256" key="7">
    <source>
        <dbReference type="ARBA" id="ARBA00022989"/>
    </source>
</evidence>
<comment type="similarity">
    <text evidence="2">Belongs to the glycosyltransferase 31 family.</text>
</comment>
<evidence type="ECO:0000313" key="11">
    <source>
        <dbReference type="EMBL" id="CEQ38624.1"/>
    </source>
</evidence>
<accession>A0A0D6EF69</accession>
<keyword evidence="8" id="KW-0333">Golgi apparatus</keyword>
<evidence type="ECO:0000256" key="9">
    <source>
        <dbReference type="ARBA" id="ARBA00023136"/>
    </source>
</evidence>
<evidence type="ECO:0000256" key="4">
    <source>
        <dbReference type="ARBA" id="ARBA00022679"/>
    </source>
</evidence>
<dbReference type="AlphaFoldDB" id="A0A0D6EF69"/>
<keyword evidence="12" id="KW-1185">Reference proteome</keyword>
<dbReference type="GO" id="GO:0006487">
    <property type="term" value="P:protein N-linked glycosylation"/>
    <property type="evidence" value="ECO:0007669"/>
    <property type="project" value="TreeGrafter"/>
</dbReference>
<dbReference type="OrthoDB" id="2139606at2759"/>
<sequence>SSLPTARPPSSSSTTSPPRSRIWTPLFFLLNFLSVIPSLIGFIYSAHRFYTAPPLLFASSTWEQSGHAVGITQSRSTRLDWLVSGMWALACAYFTHSLARGLLRRWLVYYSLGPTIIRVVSLQAICWPLTLTTHRVLSFDQPVAAWFVCATTAAISNVIQSWVTSNIVQRKDRRGQQRWRFVSSAITAVLGPGIRTDKYRKGERVLSWKRVLWGTVMPFAVLGWATTNALLWQQFVARYKGGGGIDLGRPRLNAVVNAPSSASGSGVTGLNPNADIRVVVLVTSSWTNRSLTNRHTFRETSVRLFPPSSSSISIVYRFLLGTAPSPQTAARGGPGIEAEADEFGDILVIPAQDSYADLSKKVHEGWKWAAGLDVDYVLKTDDDILLRMDVVAKELVQLGRRKEYWRGFAYWDIPAIKDASNKNADFRYELPSFPPYTAGALHILSKDLVELVAPPSAPRLFTMNEDQSLGLWLYPSGVRPIHDHRIQQAQVCENDMIAKHFGSQYKEPTGYGAHEMYGNIVSGRKPCEGLLQRWCGVCYPSCRRRDNHWRDWGFSCDELKGATLSNRPSASALALNAAPVKIPPQPFVIGSADDPWVIPGILSHHMSPFSHSDDWHLLHMLCWTTGPETFGERHYQALETIWAHEPRAILVMMSTTLPGDFFQEYEKQGYAVHVVRVGREELLAREWYLGPQSERWLQDWDRWTKGPSL</sequence>
<keyword evidence="9 10" id="KW-0472">Membrane</keyword>
<evidence type="ECO:0000256" key="6">
    <source>
        <dbReference type="ARBA" id="ARBA00022968"/>
    </source>
</evidence>
<feature type="transmembrane region" description="Helical" evidence="10">
    <location>
        <begin position="211"/>
        <end position="232"/>
    </location>
</feature>
<dbReference type="Proteomes" id="UP000243876">
    <property type="component" value="Unassembled WGS sequence"/>
</dbReference>
<keyword evidence="5 10" id="KW-0812">Transmembrane</keyword>